<evidence type="ECO:0000313" key="5">
    <source>
        <dbReference type="Proteomes" id="UP001177592"/>
    </source>
</evidence>
<dbReference type="KEGG" id="ans:ArsFIN_44210"/>
<evidence type="ECO:0000313" key="4">
    <source>
        <dbReference type="Proteomes" id="UP000295134"/>
    </source>
</evidence>
<dbReference type="Proteomes" id="UP001177595">
    <property type="component" value="Plasmid paPv3"/>
</dbReference>
<accession>A0A4P7L3Z2</accession>
<organism evidence="1 4">
    <name type="scientific">Arsenophonus nasoniae</name>
    <name type="common">son-killer infecting Nasonia vitripennis</name>
    <dbReference type="NCBI Taxonomy" id="638"/>
    <lineage>
        <taxon>Bacteria</taxon>
        <taxon>Pseudomonadati</taxon>
        <taxon>Pseudomonadota</taxon>
        <taxon>Gammaproteobacteria</taxon>
        <taxon>Enterobacterales</taxon>
        <taxon>Morganellaceae</taxon>
        <taxon>Arsenophonus</taxon>
    </lineage>
</organism>
<dbReference type="InterPro" id="IPR010985">
    <property type="entry name" value="Ribbon_hlx_hlx"/>
</dbReference>
<name>A0A4P7L3Z2_9GAMM</name>
<dbReference type="RefSeq" id="WP_135678415.1">
    <property type="nucleotide sequence ID" value="NZ_CP038614.1"/>
</dbReference>
<evidence type="ECO:0000313" key="2">
    <source>
        <dbReference type="EMBL" id="WGM03550.1"/>
    </source>
</evidence>
<dbReference type="Pfam" id="PF09274">
    <property type="entry name" value="ParG"/>
    <property type="match status" value="1"/>
</dbReference>
<keyword evidence="1" id="KW-0614">Plasmid</keyword>
<dbReference type="Gene3D" id="1.10.1220.10">
    <property type="entry name" value="Met repressor-like"/>
    <property type="match status" value="1"/>
</dbReference>
<dbReference type="GO" id="GO:0043565">
    <property type="term" value="F:sequence-specific DNA binding"/>
    <property type="evidence" value="ECO:0007669"/>
    <property type="project" value="UniProtKB-ARBA"/>
</dbReference>
<dbReference type="SUPFAM" id="SSF47598">
    <property type="entry name" value="Ribbon-helix-helix"/>
    <property type="match status" value="1"/>
</dbReference>
<dbReference type="Proteomes" id="UP000295134">
    <property type="component" value="Plasmid pArsFIN2"/>
</dbReference>
<sequence>MAKKISFKTKDIKKNADDWVEKREIKTSSIEINKRLTIDIPESLHKKIKSTCAINGTSIADEIRKLLKSKFQ</sequence>
<protein>
    <submittedName>
        <fullName evidence="2">Plasmid partition protein ParG</fullName>
    </submittedName>
</protein>
<geneLocation type="plasmid" evidence="1">
    <name>pArsFIN2</name>
</geneLocation>
<reference evidence="2" key="2">
    <citation type="submission" date="2023-04" db="EMBL/GenBank/DDBJ databases">
        <title>Genome dynamics across the evolutionary transition to endosymbiosis.</title>
        <authorList>
            <person name="Siozios S."/>
            <person name="Nadal-Jimenez P."/>
            <person name="Azagi T."/>
            <person name="Sprong H."/>
            <person name="Frost C.L."/>
            <person name="Parratt S.R."/>
            <person name="Taylor G."/>
            <person name="Brettell L."/>
            <person name="Lew K.C."/>
            <person name="Croft L."/>
            <person name="King K.C."/>
            <person name="Brockhurst M.A."/>
            <person name="Hypsa V."/>
            <person name="Novakova E."/>
            <person name="Darby A.C."/>
            <person name="Hurst G.D.D."/>
        </authorList>
    </citation>
    <scope>NUCLEOTIDE SEQUENCE</scope>
    <source>
        <strain evidence="3">ANv_CAN</strain>
        <strain evidence="2">APv</strain>
        <plasmid evidence="3">paNv_CAN1</plasmid>
        <plasmid evidence="2">paPv3</plasmid>
    </source>
</reference>
<proteinExistence type="predicted"/>
<dbReference type="GO" id="GO:0006355">
    <property type="term" value="P:regulation of DNA-templated transcription"/>
    <property type="evidence" value="ECO:0007669"/>
    <property type="project" value="InterPro"/>
</dbReference>
<geneLocation type="plasmid" evidence="3 5">
    <name>paNv_CAN1</name>
</geneLocation>
<evidence type="ECO:0000313" key="6">
    <source>
        <dbReference type="Proteomes" id="UP001177595"/>
    </source>
</evidence>
<evidence type="ECO:0000313" key="3">
    <source>
        <dbReference type="EMBL" id="WGM08057.1"/>
    </source>
</evidence>
<dbReference type="EMBL" id="CP123507">
    <property type="protein sequence ID" value="WGM03550.1"/>
    <property type="molecule type" value="Genomic_DNA"/>
</dbReference>
<dbReference type="AlphaFoldDB" id="A0A4P7L3Z2"/>
<dbReference type="InterPro" id="IPR015354">
    <property type="entry name" value="DNA_partition_ParG"/>
</dbReference>
<dbReference type="GeneID" id="39751950"/>
<dbReference type="Proteomes" id="UP001177592">
    <property type="component" value="Plasmid paNv_CAN1"/>
</dbReference>
<dbReference type="EMBL" id="CP038614">
    <property type="protein sequence ID" value="QBY45810.1"/>
    <property type="molecule type" value="Genomic_DNA"/>
</dbReference>
<geneLocation type="plasmid" evidence="4">
    <name>parsfin2</name>
</geneLocation>
<reference evidence="1 4" key="1">
    <citation type="submission" date="2019-03" db="EMBL/GenBank/DDBJ databases">
        <title>Long-read sequencing reveals hyperdense prophage content in a complex bacterial symbiont genome.</title>
        <authorList>
            <person name="Frost C.L."/>
            <person name="Siozios S."/>
            <person name="Nadal-Jimenez P."/>
            <person name="Brockhurst M.A."/>
            <person name="King K.C."/>
            <person name="Darby A.C."/>
            <person name="Hurst G.D.D."/>
        </authorList>
    </citation>
    <scope>NUCLEOTIDE SEQUENCE [LARGE SCALE GENOMIC DNA]</scope>
    <source>
        <strain evidence="1 4">FIN</strain>
        <plasmid evidence="1">pArsFIN2</plasmid>
        <plasmid evidence="4">parsfin2</plasmid>
    </source>
</reference>
<gene>
    <name evidence="1" type="ORF">ArsFIN_44210</name>
    <name evidence="2" type="ORF">QE210_19270</name>
    <name evidence="3" type="ORF">QE258_21180</name>
</gene>
<dbReference type="EMBL" id="CP123524">
    <property type="protein sequence ID" value="WGM08057.1"/>
    <property type="molecule type" value="Genomic_DNA"/>
</dbReference>
<dbReference type="InterPro" id="IPR013321">
    <property type="entry name" value="Arc_rbn_hlx_hlx"/>
</dbReference>
<keyword evidence="5" id="KW-1185">Reference proteome</keyword>
<evidence type="ECO:0000313" key="1">
    <source>
        <dbReference type="EMBL" id="QBY45810.1"/>
    </source>
</evidence>
<geneLocation type="plasmid" evidence="2 6">
    <name>paPv3</name>
</geneLocation>